<organism evidence="4 5">
    <name type="scientific">Deinococcus metallilatus</name>
    <dbReference type="NCBI Taxonomy" id="1211322"/>
    <lineage>
        <taxon>Bacteria</taxon>
        <taxon>Thermotogati</taxon>
        <taxon>Deinococcota</taxon>
        <taxon>Deinococci</taxon>
        <taxon>Deinococcales</taxon>
        <taxon>Deinococcaceae</taxon>
        <taxon>Deinococcus</taxon>
    </lineage>
</organism>
<accession>A0ABR6MZY7</accession>
<dbReference type="EMBL" id="JACHFV010000020">
    <property type="protein sequence ID" value="MBB5297234.1"/>
    <property type="molecule type" value="Genomic_DNA"/>
</dbReference>
<evidence type="ECO:0000313" key="5">
    <source>
        <dbReference type="Proteomes" id="UP000536909"/>
    </source>
</evidence>
<dbReference type="RefSeq" id="WP_241687222.1">
    <property type="nucleotide sequence ID" value="NZ_BSUI01000035.1"/>
</dbReference>
<name>A0ABR6MZY7_9DEIO</name>
<protein>
    <submittedName>
        <fullName evidence="4">Ribosomal protein S18 acetylase RimI-like enzyme</fullName>
    </submittedName>
</protein>
<dbReference type="CDD" id="cd04301">
    <property type="entry name" value="NAT_SF"/>
    <property type="match status" value="1"/>
</dbReference>
<keyword evidence="2" id="KW-0012">Acyltransferase</keyword>
<evidence type="ECO:0000256" key="2">
    <source>
        <dbReference type="ARBA" id="ARBA00023315"/>
    </source>
</evidence>
<comment type="caution">
    <text evidence="4">The sequence shown here is derived from an EMBL/GenBank/DDBJ whole genome shotgun (WGS) entry which is preliminary data.</text>
</comment>
<dbReference type="PANTHER" id="PTHR43877">
    <property type="entry name" value="AMINOALKYLPHOSPHONATE N-ACETYLTRANSFERASE-RELATED-RELATED"/>
    <property type="match status" value="1"/>
</dbReference>
<dbReference type="Proteomes" id="UP000536909">
    <property type="component" value="Unassembled WGS sequence"/>
</dbReference>
<dbReference type="Gene3D" id="3.40.630.30">
    <property type="match status" value="1"/>
</dbReference>
<evidence type="ECO:0000259" key="3">
    <source>
        <dbReference type="PROSITE" id="PS51186"/>
    </source>
</evidence>
<keyword evidence="1" id="KW-0808">Transferase</keyword>
<dbReference type="Pfam" id="PF00583">
    <property type="entry name" value="Acetyltransf_1"/>
    <property type="match status" value="1"/>
</dbReference>
<keyword evidence="5" id="KW-1185">Reference proteome</keyword>
<proteinExistence type="predicted"/>
<dbReference type="InterPro" id="IPR050832">
    <property type="entry name" value="Bact_Acetyltransf"/>
</dbReference>
<dbReference type="PANTHER" id="PTHR43877:SF2">
    <property type="entry name" value="AMINOALKYLPHOSPHONATE N-ACETYLTRANSFERASE-RELATED"/>
    <property type="match status" value="1"/>
</dbReference>
<gene>
    <name evidence="4" type="ORF">HNQ10_004105</name>
</gene>
<dbReference type="PROSITE" id="PS51186">
    <property type="entry name" value="GNAT"/>
    <property type="match status" value="1"/>
</dbReference>
<evidence type="ECO:0000256" key="1">
    <source>
        <dbReference type="ARBA" id="ARBA00022679"/>
    </source>
</evidence>
<dbReference type="SUPFAM" id="SSF55729">
    <property type="entry name" value="Acyl-CoA N-acyltransferases (Nat)"/>
    <property type="match status" value="1"/>
</dbReference>
<evidence type="ECO:0000313" key="4">
    <source>
        <dbReference type="EMBL" id="MBB5297234.1"/>
    </source>
</evidence>
<sequence>MIRDRIGSDFPALERALREVHETDGYPSVWPADPRAFLAPPLTVSGWVAEFRGEVVGQVLLRGVPEQVPGWMSAAGLPAPEVLVLSRLFVAPAGRGRGLARRLFRTAWAGAQALGKRAVLDVHHRNLAAIRLYKSEGWQCVGTVDGDWLDPGGRVPRVHVYVAP</sequence>
<dbReference type="InterPro" id="IPR000182">
    <property type="entry name" value="GNAT_dom"/>
</dbReference>
<dbReference type="InterPro" id="IPR016181">
    <property type="entry name" value="Acyl_CoA_acyltransferase"/>
</dbReference>
<reference evidence="4 5" key="1">
    <citation type="submission" date="2020-08" db="EMBL/GenBank/DDBJ databases">
        <title>Genomic Encyclopedia of Type Strains, Phase IV (KMG-IV): sequencing the most valuable type-strain genomes for metagenomic binning, comparative biology and taxonomic classification.</title>
        <authorList>
            <person name="Goeker M."/>
        </authorList>
    </citation>
    <scope>NUCLEOTIDE SEQUENCE [LARGE SCALE GENOMIC DNA]</scope>
    <source>
        <strain evidence="4 5">DSM 105434</strain>
    </source>
</reference>
<feature type="domain" description="N-acetyltransferase" evidence="3">
    <location>
        <begin position="1"/>
        <end position="164"/>
    </location>
</feature>